<feature type="transmembrane region" description="Helical" evidence="2">
    <location>
        <begin position="89"/>
        <end position="107"/>
    </location>
</feature>
<organism evidence="3 4">
    <name type="scientific">Nonomuraea wenchangensis</name>
    <dbReference type="NCBI Taxonomy" id="568860"/>
    <lineage>
        <taxon>Bacteria</taxon>
        <taxon>Bacillati</taxon>
        <taxon>Actinomycetota</taxon>
        <taxon>Actinomycetes</taxon>
        <taxon>Streptosporangiales</taxon>
        <taxon>Streptosporangiaceae</taxon>
        <taxon>Nonomuraea</taxon>
    </lineage>
</organism>
<evidence type="ECO:0008006" key="5">
    <source>
        <dbReference type="Google" id="ProtNLM"/>
    </source>
</evidence>
<dbReference type="EMBL" id="FOHX01000001">
    <property type="protein sequence ID" value="SES87240.1"/>
    <property type="molecule type" value="Genomic_DNA"/>
</dbReference>
<keyword evidence="2" id="KW-0472">Membrane</keyword>
<evidence type="ECO:0000313" key="4">
    <source>
        <dbReference type="Proteomes" id="UP000199361"/>
    </source>
</evidence>
<sequence>MAENGGNPAVPAAVTWGLLAAWAVHDAEELATMAGWLRSARPGLEERFPGVPWERLEMSQAHVTVAIGLMGGIVAGAAARGAATGGRSPLFQTVLIGFGAHGAVHLAQSALARGYTPGVVTAPVVVIPYAVWAWRRLRAAGVPTGGTGRVGAAGLAALPLALGAVHGLAHLLTRTRRPDAGVHTGGRRPEAGEHTSDRAPEAGAHGPVEGGPVEGGPFRRRPVRWRPLRWRLL</sequence>
<feature type="transmembrane region" description="Helical" evidence="2">
    <location>
        <begin position="114"/>
        <end position="132"/>
    </location>
</feature>
<dbReference type="AlphaFoldDB" id="A0A1H9ZZZ7"/>
<dbReference type="Proteomes" id="UP000199361">
    <property type="component" value="Unassembled WGS sequence"/>
</dbReference>
<gene>
    <name evidence="3" type="ORF">SAMN05421811_101604</name>
</gene>
<keyword evidence="2" id="KW-0812">Transmembrane</keyword>
<feature type="transmembrane region" description="Helical" evidence="2">
    <location>
        <begin position="152"/>
        <end position="172"/>
    </location>
</feature>
<protein>
    <recommendedName>
        <fullName evidence="5">HXXEE domain-containing protein</fullName>
    </recommendedName>
</protein>
<evidence type="ECO:0000256" key="2">
    <source>
        <dbReference type="SAM" id="Phobius"/>
    </source>
</evidence>
<accession>A0A1H9ZZZ7</accession>
<feature type="compositionally biased region" description="Basic and acidic residues" evidence="1">
    <location>
        <begin position="187"/>
        <end position="200"/>
    </location>
</feature>
<evidence type="ECO:0000256" key="1">
    <source>
        <dbReference type="SAM" id="MobiDB-lite"/>
    </source>
</evidence>
<feature type="transmembrane region" description="Helical" evidence="2">
    <location>
        <begin position="63"/>
        <end position="83"/>
    </location>
</feature>
<keyword evidence="2" id="KW-1133">Transmembrane helix</keyword>
<dbReference type="Pfam" id="PF13787">
    <property type="entry name" value="HXXEE"/>
    <property type="match status" value="1"/>
</dbReference>
<proteinExistence type="predicted"/>
<dbReference type="RefSeq" id="WP_245774580.1">
    <property type="nucleotide sequence ID" value="NZ_FOHX01000001.1"/>
</dbReference>
<dbReference type="STRING" id="568860.SAMN05421811_101604"/>
<dbReference type="InterPro" id="IPR025671">
    <property type="entry name" value="HXXEE"/>
</dbReference>
<keyword evidence="4" id="KW-1185">Reference proteome</keyword>
<reference evidence="3 4" key="1">
    <citation type="submission" date="2016-10" db="EMBL/GenBank/DDBJ databases">
        <authorList>
            <person name="de Groot N.N."/>
        </authorList>
    </citation>
    <scope>NUCLEOTIDE SEQUENCE [LARGE SCALE GENOMIC DNA]</scope>
    <source>
        <strain evidence="3 4">CGMCC 4.5598</strain>
    </source>
</reference>
<name>A0A1H9ZZZ7_9ACTN</name>
<feature type="region of interest" description="Disordered" evidence="1">
    <location>
        <begin position="176"/>
        <end position="218"/>
    </location>
</feature>
<evidence type="ECO:0000313" key="3">
    <source>
        <dbReference type="EMBL" id="SES87240.1"/>
    </source>
</evidence>